<protein>
    <submittedName>
        <fullName evidence="1">Uncharacterized protein</fullName>
    </submittedName>
</protein>
<name>A0ACB7YM42_9ERIC</name>
<dbReference type="Proteomes" id="UP000828048">
    <property type="component" value="Chromosome 11"/>
</dbReference>
<accession>A0ACB7YM42</accession>
<reference evidence="1 2" key="1">
    <citation type="journal article" date="2021" name="Hortic Res">
        <title>High-quality reference genome and annotation aids understanding of berry development for evergreen blueberry (Vaccinium darrowii).</title>
        <authorList>
            <person name="Yu J."/>
            <person name="Hulse-Kemp A.M."/>
            <person name="Babiker E."/>
            <person name="Staton M."/>
        </authorList>
    </citation>
    <scope>NUCLEOTIDE SEQUENCE [LARGE SCALE GENOMIC DNA]</scope>
    <source>
        <strain evidence="2">cv. NJ 8807/NJ 8810</strain>
        <tissue evidence="1">Young leaf</tissue>
    </source>
</reference>
<comment type="caution">
    <text evidence="1">The sequence shown here is derived from an EMBL/GenBank/DDBJ whole genome shotgun (WGS) entry which is preliminary data.</text>
</comment>
<organism evidence="1 2">
    <name type="scientific">Vaccinium darrowii</name>
    <dbReference type="NCBI Taxonomy" id="229202"/>
    <lineage>
        <taxon>Eukaryota</taxon>
        <taxon>Viridiplantae</taxon>
        <taxon>Streptophyta</taxon>
        <taxon>Embryophyta</taxon>
        <taxon>Tracheophyta</taxon>
        <taxon>Spermatophyta</taxon>
        <taxon>Magnoliopsida</taxon>
        <taxon>eudicotyledons</taxon>
        <taxon>Gunneridae</taxon>
        <taxon>Pentapetalae</taxon>
        <taxon>asterids</taxon>
        <taxon>Ericales</taxon>
        <taxon>Ericaceae</taxon>
        <taxon>Vaccinioideae</taxon>
        <taxon>Vaccinieae</taxon>
        <taxon>Vaccinium</taxon>
    </lineage>
</organism>
<sequence length="108" mass="11584">MGCCESALAAGKNPHKDHQNHKHQQNPDPPFSHNSFPSSATTTAATAGVPSFSEFALFDLKAATNNFSLDYILSESGGERAPNHVNMGRLFGNTKDSKFSLTSLSETN</sequence>
<evidence type="ECO:0000313" key="2">
    <source>
        <dbReference type="Proteomes" id="UP000828048"/>
    </source>
</evidence>
<dbReference type="EMBL" id="CM037161">
    <property type="protein sequence ID" value="KAH7854249.1"/>
    <property type="molecule type" value="Genomic_DNA"/>
</dbReference>
<keyword evidence="2" id="KW-1185">Reference proteome</keyword>
<gene>
    <name evidence="1" type="ORF">Vadar_011739</name>
</gene>
<proteinExistence type="predicted"/>
<evidence type="ECO:0000313" key="1">
    <source>
        <dbReference type="EMBL" id="KAH7854249.1"/>
    </source>
</evidence>